<evidence type="ECO:0000256" key="1">
    <source>
        <dbReference type="SAM" id="MobiDB-lite"/>
    </source>
</evidence>
<dbReference type="AlphaFoldDB" id="A0A645E0X2"/>
<feature type="compositionally biased region" description="Low complexity" evidence="1">
    <location>
        <begin position="130"/>
        <end position="141"/>
    </location>
</feature>
<comment type="caution">
    <text evidence="2">The sequence shown here is derived from an EMBL/GenBank/DDBJ whole genome shotgun (WGS) entry which is preliminary data.</text>
</comment>
<gene>
    <name evidence="2" type="ORF">SDC9_142167</name>
</gene>
<feature type="compositionally biased region" description="Basic residues" evidence="1">
    <location>
        <begin position="64"/>
        <end position="77"/>
    </location>
</feature>
<protein>
    <submittedName>
        <fullName evidence="2">Uncharacterized protein</fullName>
    </submittedName>
</protein>
<feature type="region of interest" description="Disordered" evidence="1">
    <location>
        <begin position="47"/>
        <end position="187"/>
    </location>
</feature>
<sequence>MPKRNSGFSGRSVPAGSRIPKKCLPELTLPAASHKRYSISQIPCAGNAVTGFHSSRSPGASRTARSKRNSRPKRSRNTKSPFSSSGADERLQSRTENSFSRSGASRKRFEPTAISGSSASAGVQRRISSERSSSSCVPGSSQKISISRNWSEETNSPPNPVSGKVTPSPSGGNGSAGVSRHSFNTGL</sequence>
<reference evidence="2" key="1">
    <citation type="submission" date="2019-08" db="EMBL/GenBank/DDBJ databases">
        <authorList>
            <person name="Kucharzyk K."/>
            <person name="Murdoch R.W."/>
            <person name="Higgins S."/>
            <person name="Loffler F."/>
        </authorList>
    </citation>
    <scope>NUCLEOTIDE SEQUENCE</scope>
</reference>
<accession>A0A645E0X2</accession>
<feature type="region of interest" description="Disordered" evidence="1">
    <location>
        <begin position="1"/>
        <end position="23"/>
    </location>
</feature>
<organism evidence="2">
    <name type="scientific">bioreactor metagenome</name>
    <dbReference type="NCBI Taxonomy" id="1076179"/>
    <lineage>
        <taxon>unclassified sequences</taxon>
        <taxon>metagenomes</taxon>
        <taxon>ecological metagenomes</taxon>
    </lineage>
</organism>
<name>A0A645E0X2_9ZZZZ</name>
<dbReference type="EMBL" id="VSSQ01041559">
    <property type="protein sequence ID" value="MPM95018.1"/>
    <property type="molecule type" value="Genomic_DNA"/>
</dbReference>
<feature type="compositionally biased region" description="Polar residues" evidence="1">
    <location>
        <begin position="94"/>
        <end position="103"/>
    </location>
</feature>
<evidence type="ECO:0000313" key="2">
    <source>
        <dbReference type="EMBL" id="MPM95018.1"/>
    </source>
</evidence>
<proteinExistence type="predicted"/>
<feature type="compositionally biased region" description="Polar residues" evidence="1">
    <location>
        <begin position="142"/>
        <end position="156"/>
    </location>
</feature>